<protein>
    <recommendedName>
        <fullName evidence="3">Polyketide cyclase</fullName>
    </recommendedName>
</protein>
<dbReference type="InterPro" id="IPR023393">
    <property type="entry name" value="START-like_dom_sf"/>
</dbReference>
<comment type="caution">
    <text evidence="1">The sequence shown here is derived from an EMBL/GenBank/DDBJ whole genome shotgun (WGS) entry which is preliminary data.</text>
</comment>
<keyword evidence="2" id="KW-1185">Reference proteome</keyword>
<evidence type="ECO:0000313" key="1">
    <source>
        <dbReference type="EMBL" id="GIM80850.1"/>
    </source>
</evidence>
<dbReference type="RefSeq" id="WP_213001755.1">
    <property type="nucleotide sequence ID" value="NZ_BAAATW010000020.1"/>
</dbReference>
<reference evidence="1" key="1">
    <citation type="submission" date="2021-03" db="EMBL/GenBank/DDBJ databases">
        <title>Whole genome shotgun sequence of Actinoplanes consettensis NBRC 14913.</title>
        <authorList>
            <person name="Komaki H."/>
            <person name="Tamura T."/>
        </authorList>
    </citation>
    <scope>NUCLEOTIDE SEQUENCE</scope>
    <source>
        <strain evidence="1">NBRC 14913</strain>
    </source>
</reference>
<dbReference type="SUPFAM" id="SSF55961">
    <property type="entry name" value="Bet v1-like"/>
    <property type="match status" value="1"/>
</dbReference>
<dbReference type="Gene3D" id="3.30.530.20">
    <property type="match status" value="1"/>
</dbReference>
<dbReference type="Proteomes" id="UP000680865">
    <property type="component" value="Unassembled WGS sequence"/>
</dbReference>
<dbReference type="CDD" id="cd07821">
    <property type="entry name" value="PYR_PYL_RCAR_like"/>
    <property type="match status" value="1"/>
</dbReference>
<accession>A0A919SY07</accession>
<name>A0A919SY07_9ACTN</name>
<organism evidence="1 2">
    <name type="scientific">Winogradskya consettensis</name>
    <dbReference type="NCBI Taxonomy" id="113560"/>
    <lineage>
        <taxon>Bacteria</taxon>
        <taxon>Bacillati</taxon>
        <taxon>Actinomycetota</taxon>
        <taxon>Actinomycetes</taxon>
        <taxon>Micromonosporales</taxon>
        <taxon>Micromonosporaceae</taxon>
        <taxon>Winogradskya</taxon>
    </lineage>
</organism>
<gene>
    <name evidence="1" type="ORF">Aco04nite_73100</name>
</gene>
<sequence>MIALRGPAPPAISTNYGKRILTMPGGTEIHELILAIDHPTHRMAYAVQHGQHMPITYHHAAFQVFPTDSPDRSRLVWTTDVLPHSQAPAVQARVDRAIIEMKAVLES</sequence>
<proteinExistence type="predicted"/>
<dbReference type="EMBL" id="BOQP01000044">
    <property type="protein sequence ID" value="GIM80850.1"/>
    <property type="molecule type" value="Genomic_DNA"/>
</dbReference>
<dbReference type="AlphaFoldDB" id="A0A919SY07"/>
<evidence type="ECO:0008006" key="3">
    <source>
        <dbReference type="Google" id="ProtNLM"/>
    </source>
</evidence>
<evidence type="ECO:0000313" key="2">
    <source>
        <dbReference type="Proteomes" id="UP000680865"/>
    </source>
</evidence>